<keyword evidence="4" id="KW-1185">Reference proteome</keyword>
<dbReference type="InterPro" id="IPR036047">
    <property type="entry name" value="F-box-like_dom_sf"/>
</dbReference>
<feature type="domain" description="F-box associated beta-propeller type 1" evidence="2">
    <location>
        <begin position="106"/>
        <end position="357"/>
    </location>
</feature>
<dbReference type="PANTHER" id="PTHR31672">
    <property type="entry name" value="BNACNNG10540D PROTEIN"/>
    <property type="match status" value="1"/>
</dbReference>
<gene>
    <name evidence="3" type="ORF">ACJIZ3_014381</name>
</gene>
<evidence type="ECO:0000313" key="4">
    <source>
        <dbReference type="Proteomes" id="UP001634393"/>
    </source>
</evidence>
<dbReference type="NCBIfam" id="TIGR01640">
    <property type="entry name" value="F_box_assoc_1"/>
    <property type="match status" value="1"/>
</dbReference>
<sequence length="428" mass="49361">MAKIMEPSKHIPFDLINENILPRFPVKSLVRFTSVCKAWEKLIKSPEFIATHFKFNNRPESEGQYPLILKDKLCYTLKNQIPVYFDALGSISDCSRNRKVDFIPESCKGLILLKVLKEKHGLSKIQYLLWNPSIRKSITIESFFPEDNFHKPRPRRIESGYNVRGLGFHESSNDYRVVRIKYVYVKNKISPRVKIYSLKTNSWRNADSNPNGLMGFSGGVFLNGYVHWLATRLYCVVHGACYPNEYCIGSILSFDFEKECFGEMKLPTDFAEGSASPAVLVAFKEFQGSLVVVFSDFDVNKCFVWVMGEYGVTDSWYKKLSVRLPDNCGSRLGFTKNGMIVCEEYKQVEDWHTKKIRKEVSGYIFLDIEKFEEDKPCDRDNDISEDDDISEVEDCDDYNSKDDDMLGEEAHATRAMVIDYMESLALLK</sequence>
<proteinExistence type="predicted"/>
<comment type="caution">
    <text evidence="3">The sequence shown here is derived from an EMBL/GenBank/DDBJ whole genome shotgun (WGS) entry which is preliminary data.</text>
</comment>
<dbReference type="EMBL" id="JBJXBP010000008">
    <property type="protein sequence ID" value="KAL3813113.1"/>
    <property type="molecule type" value="Genomic_DNA"/>
</dbReference>
<name>A0ABD3RJP8_9LAMI</name>
<dbReference type="Pfam" id="PF07734">
    <property type="entry name" value="FBA_1"/>
    <property type="match status" value="1"/>
</dbReference>
<feature type="domain" description="F-box" evidence="1">
    <location>
        <begin position="19"/>
        <end position="48"/>
    </location>
</feature>
<dbReference type="Pfam" id="PF00646">
    <property type="entry name" value="F-box"/>
    <property type="match status" value="1"/>
</dbReference>
<dbReference type="PANTHER" id="PTHR31672:SF10">
    <property type="entry name" value="F-BOX DOMAIN-CONTAINING PROTEIN"/>
    <property type="match status" value="1"/>
</dbReference>
<dbReference type="Proteomes" id="UP001634393">
    <property type="component" value="Unassembled WGS sequence"/>
</dbReference>
<dbReference type="InterPro" id="IPR006527">
    <property type="entry name" value="F-box-assoc_dom_typ1"/>
</dbReference>
<evidence type="ECO:0000259" key="2">
    <source>
        <dbReference type="Pfam" id="PF07734"/>
    </source>
</evidence>
<dbReference type="InterPro" id="IPR017451">
    <property type="entry name" value="F-box-assoc_interact_dom"/>
</dbReference>
<dbReference type="SUPFAM" id="SSF81383">
    <property type="entry name" value="F-box domain"/>
    <property type="match status" value="1"/>
</dbReference>
<evidence type="ECO:0008006" key="5">
    <source>
        <dbReference type="Google" id="ProtNLM"/>
    </source>
</evidence>
<protein>
    <recommendedName>
        <fullName evidence="5">F-box domain-containing protein</fullName>
    </recommendedName>
</protein>
<dbReference type="AlphaFoldDB" id="A0ABD3RJP8"/>
<dbReference type="CDD" id="cd22157">
    <property type="entry name" value="F-box_AtFBW1-like"/>
    <property type="match status" value="1"/>
</dbReference>
<organism evidence="3 4">
    <name type="scientific">Penstemon smallii</name>
    <dbReference type="NCBI Taxonomy" id="265156"/>
    <lineage>
        <taxon>Eukaryota</taxon>
        <taxon>Viridiplantae</taxon>
        <taxon>Streptophyta</taxon>
        <taxon>Embryophyta</taxon>
        <taxon>Tracheophyta</taxon>
        <taxon>Spermatophyta</taxon>
        <taxon>Magnoliopsida</taxon>
        <taxon>eudicotyledons</taxon>
        <taxon>Gunneridae</taxon>
        <taxon>Pentapetalae</taxon>
        <taxon>asterids</taxon>
        <taxon>lamiids</taxon>
        <taxon>Lamiales</taxon>
        <taxon>Plantaginaceae</taxon>
        <taxon>Cheloneae</taxon>
        <taxon>Penstemon</taxon>
    </lineage>
</organism>
<evidence type="ECO:0000259" key="1">
    <source>
        <dbReference type="Pfam" id="PF00646"/>
    </source>
</evidence>
<dbReference type="InterPro" id="IPR050796">
    <property type="entry name" value="SCF_F-box_component"/>
</dbReference>
<accession>A0ABD3RJP8</accession>
<dbReference type="InterPro" id="IPR001810">
    <property type="entry name" value="F-box_dom"/>
</dbReference>
<reference evidence="3 4" key="1">
    <citation type="submission" date="2024-12" db="EMBL/GenBank/DDBJ databases">
        <title>The unique morphological basis and parallel evolutionary history of personate flowers in Penstemon.</title>
        <authorList>
            <person name="Depatie T.H."/>
            <person name="Wessinger C.A."/>
        </authorList>
    </citation>
    <scope>NUCLEOTIDE SEQUENCE [LARGE SCALE GENOMIC DNA]</scope>
    <source>
        <strain evidence="3">WTNN_2</strain>
        <tissue evidence="3">Leaf</tissue>
    </source>
</reference>
<evidence type="ECO:0000313" key="3">
    <source>
        <dbReference type="EMBL" id="KAL3813113.1"/>
    </source>
</evidence>